<organism evidence="9 10">
    <name type="scientific">Phytophthora ramorum</name>
    <name type="common">Sudden oak death agent</name>
    <dbReference type="NCBI Taxonomy" id="164328"/>
    <lineage>
        <taxon>Eukaryota</taxon>
        <taxon>Sar</taxon>
        <taxon>Stramenopiles</taxon>
        <taxon>Oomycota</taxon>
        <taxon>Peronosporomycetes</taxon>
        <taxon>Peronosporales</taxon>
        <taxon>Peronosporaceae</taxon>
        <taxon>Phytophthora</taxon>
    </lineage>
</organism>
<evidence type="ECO:0000256" key="4">
    <source>
        <dbReference type="ARBA" id="ARBA00022525"/>
    </source>
</evidence>
<keyword evidence="10" id="KW-1185">Reference proteome</keyword>
<reference evidence="10" key="1">
    <citation type="journal article" date="2006" name="Science">
        <title>Phytophthora genome sequences uncover evolutionary origins and mechanisms of pathogenesis.</title>
        <authorList>
            <person name="Tyler B.M."/>
            <person name="Tripathy S."/>
            <person name="Zhang X."/>
            <person name="Dehal P."/>
            <person name="Jiang R.H."/>
            <person name="Aerts A."/>
            <person name="Arredondo F.D."/>
            <person name="Baxter L."/>
            <person name="Bensasson D."/>
            <person name="Beynon J.L."/>
            <person name="Chapman J."/>
            <person name="Damasceno C.M."/>
            <person name="Dorrance A.E."/>
            <person name="Dou D."/>
            <person name="Dickerman A.W."/>
            <person name="Dubchak I.L."/>
            <person name="Garbelotto M."/>
            <person name="Gijzen M."/>
            <person name="Gordon S.G."/>
            <person name="Govers F."/>
            <person name="Grunwald N.J."/>
            <person name="Huang W."/>
            <person name="Ivors K.L."/>
            <person name="Jones R.W."/>
            <person name="Kamoun S."/>
            <person name="Krampis K."/>
            <person name="Lamour K.H."/>
            <person name="Lee M.K."/>
            <person name="McDonald W.H."/>
            <person name="Medina M."/>
            <person name="Meijer H.J."/>
            <person name="Nordberg E.K."/>
            <person name="Maclean D.J."/>
            <person name="Ospina-Giraldo M.D."/>
            <person name="Morris P.F."/>
            <person name="Phuntumart V."/>
            <person name="Putnam N.H."/>
            <person name="Rash S."/>
            <person name="Rose J.K."/>
            <person name="Sakihama Y."/>
            <person name="Salamov A.A."/>
            <person name="Savidor A."/>
            <person name="Scheuring C.F."/>
            <person name="Smith B.M."/>
            <person name="Sobral B.W."/>
            <person name="Terry A."/>
            <person name="Torto-Alalibo T.A."/>
            <person name="Win J."/>
            <person name="Xu Z."/>
            <person name="Zhang H."/>
            <person name="Grigoriev I.V."/>
            <person name="Rokhsar D.S."/>
            <person name="Boore J.L."/>
        </authorList>
    </citation>
    <scope>NUCLEOTIDE SEQUENCE [LARGE SCALE GENOMIC DNA]</scope>
    <source>
        <strain evidence="10">Pr102</strain>
    </source>
</reference>
<name>H3GQN8_PHYRM</name>
<dbReference type="EnsemblProtists" id="Phyra79119">
    <property type="protein sequence ID" value="Phyra79119"/>
    <property type="gene ID" value="Phyra79119"/>
</dbReference>
<dbReference type="GO" id="GO:0043657">
    <property type="term" value="C:host cell"/>
    <property type="evidence" value="ECO:0007669"/>
    <property type="project" value="UniProtKB-SubCell"/>
</dbReference>
<reference evidence="9" key="2">
    <citation type="submission" date="2015-06" db="UniProtKB">
        <authorList>
            <consortium name="EnsemblProtists"/>
        </authorList>
    </citation>
    <scope>IDENTIFICATION</scope>
    <source>
        <strain evidence="9">Pr102</strain>
    </source>
</reference>
<dbReference type="VEuPathDB" id="FungiDB:KRP22_14150"/>
<feature type="signal peptide" evidence="7">
    <location>
        <begin position="1"/>
        <end position="27"/>
    </location>
</feature>
<dbReference type="STRING" id="164328.H3GQN8"/>
<evidence type="ECO:0000256" key="5">
    <source>
        <dbReference type="ARBA" id="ARBA00022729"/>
    </source>
</evidence>
<keyword evidence="4" id="KW-0964">Secreted</keyword>
<comment type="similarity">
    <text evidence="3">Belongs to the RxLR effector family.</text>
</comment>
<keyword evidence="5 7" id="KW-0732">Signal</keyword>
<evidence type="ECO:0000256" key="7">
    <source>
        <dbReference type="SAM" id="SignalP"/>
    </source>
</evidence>
<dbReference type="EMBL" id="DS566034">
    <property type="status" value="NOT_ANNOTATED_CDS"/>
    <property type="molecule type" value="Genomic_DNA"/>
</dbReference>
<dbReference type="AlphaFoldDB" id="H3GQN8"/>
<dbReference type="OMA" id="FNTWISY"/>
<evidence type="ECO:0000256" key="2">
    <source>
        <dbReference type="ARBA" id="ARBA00004613"/>
    </source>
</evidence>
<dbReference type="eggNOG" id="ENOG502RG36">
    <property type="taxonomic scope" value="Eukaryota"/>
</dbReference>
<feature type="domain" description="RxLR effector PexRD54 WY" evidence="8">
    <location>
        <begin position="183"/>
        <end position="221"/>
    </location>
</feature>
<sequence length="666" mass="74938">MAKFSPCSRSRCAILLAIFALLTCVGAVSVASESNVAKPKPLDRALGRQLRGFQGKRSLRTFVEATKDDDDSEERVFNEFAKKMAQAAKNKLTSNNQATTDKLFKNLQVEGTGDKLFQSTQFEKWATTVAKNFKKTPEKVPTSMASALVSHYGDEALAALLVTAKQNYQSRTVATQLENGLLQNWKSAGKTGDDVFELLKLSDKGEKLFETPLAPIWMSYVTWLNKENPGEVIFSSLKKLYSDEVLAKMIVGAKNSANVGATANKLEYLQLNKWLSEGKTIDDIFKLFKLNKEGEKLLQSPMLRTWISYVDLQGKNPYDLLLVKLSAHYDETGLAKMLVAAKEDGKTHFIARKLEEVQFKNWQSDGKSADNVYNLLKLNLDGDDILKNPMLTTWISYTTKLDENPYELLLANLLKHYDDATLTKMFVAAKRSSATGFTGTKLGEVQLKNWLSSGKTADDVFKLLQLNKDGDTILASSIWSVWSSYLTKLDKENADELMFVVLKKHYGDEGVAKIVTVANKGVSTKDVGRKLEEELWRSQGKDGNDIFKLLKLDEEGQKFFESPALRTWISYVTRLNKFNKKSPDAISQLEKRFGEMELARMIGVAKEKVTTEATEKVIAQLQDLQFKQWLAARMTPRGLSDKMELTGFDERNAKVVLDYVDFVRLH</sequence>
<evidence type="ECO:0000256" key="6">
    <source>
        <dbReference type="ARBA" id="ARBA00023026"/>
    </source>
</evidence>
<accession>H3GQN8</accession>
<evidence type="ECO:0000256" key="1">
    <source>
        <dbReference type="ARBA" id="ARBA00004340"/>
    </source>
</evidence>
<proteinExistence type="inferred from homology"/>
<keyword evidence="6" id="KW-0843">Virulence</keyword>
<feature type="chain" id="PRO_5003586498" description="RxLR effector PexRD54 WY domain-containing protein" evidence="7">
    <location>
        <begin position="28"/>
        <end position="666"/>
    </location>
</feature>
<comment type="subcellular location">
    <subcellularLocation>
        <location evidence="1">Host cell</location>
    </subcellularLocation>
    <subcellularLocation>
        <location evidence="2">Secreted</location>
    </subcellularLocation>
</comment>
<evidence type="ECO:0000256" key="3">
    <source>
        <dbReference type="ARBA" id="ARBA00010400"/>
    </source>
</evidence>
<dbReference type="Pfam" id="PF22748">
    <property type="entry name" value="PexRD54_WY"/>
    <property type="match status" value="2"/>
</dbReference>
<dbReference type="InterPro" id="IPR031825">
    <property type="entry name" value="RXLR"/>
</dbReference>
<dbReference type="GO" id="GO:0005576">
    <property type="term" value="C:extracellular region"/>
    <property type="evidence" value="ECO:0007669"/>
    <property type="project" value="UniProtKB-SubCell"/>
</dbReference>
<evidence type="ECO:0000313" key="9">
    <source>
        <dbReference type="EnsemblProtists" id="Phyra79119"/>
    </source>
</evidence>
<dbReference type="VEuPathDB" id="FungiDB:KRP23_1597"/>
<evidence type="ECO:0000259" key="8">
    <source>
        <dbReference type="Pfam" id="PF22748"/>
    </source>
</evidence>
<protein>
    <recommendedName>
        <fullName evidence="8">RxLR effector PexRD54 WY domain-containing protein</fullName>
    </recommendedName>
</protein>
<dbReference type="InParanoid" id="H3GQN8"/>
<dbReference type="Proteomes" id="UP000005238">
    <property type="component" value="Unassembled WGS sequence"/>
</dbReference>
<dbReference type="HOGENOM" id="CLU_021192_3_2_1"/>
<dbReference type="Pfam" id="PF16810">
    <property type="entry name" value="RXLR"/>
    <property type="match status" value="1"/>
</dbReference>
<evidence type="ECO:0000313" key="10">
    <source>
        <dbReference type="Proteomes" id="UP000005238"/>
    </source>
</evidence>
<feature type="domain" description="RxLR effector PexRD54 WY" evidence="8">
    <location>
        <begin position="270"/>
        <end position="310"/>
    </location>
</feature>
<dbReference type="InterPro" id="IPR054463">
    <property type="entry name" value="PexRD54_WY"/>
</dbReference>